<dbReference type="PANTHER" id="PTHR33112:SF15">
    <property type="entry name" value="HETEROKARYON INCOMPATIBILITY DOMAIN-CONTAINING PROTEIN"/>
    <property type="match status" value="1"/>
</dbReference>
<name>A0A6A5UFQ6_9PLEO</name>
<evidence type="ECO:0000259" key="1">
    <source>
        <dbReference type="Pfam" id="PF06985"/>
    </source>
</evidence>
<dbReference type="PANTHER" id="PTHR33112">
    <property type="entry name" value="DOMAIN PROTEIN, PUTATIVE-RELATED"/>
    <property type="match status" value="1"/>
</dbReference>
<dbReference type="AlphaFoldDB" id="A0A6A5UFQ6"/>
<feature type="domain" description="Heterokaryon incompatibility" evidence="1">
    <location>
        <begin position="10"/>
        <end position="92"/>
    </location>
</feature>
<reference evidence="2" key="1">
    <citation type="journal article" date="2020" name="Stud. Mycol.">
        <title>101 Dothideomycetes genomes: a test case for predicting lifestyles and emergence of pathogens.</title>
        <authorList>
            <person name="Haridas S."/>
            <person name="Albert R."/>
            <person name="Binder M."/>
            <person name="Bloem J."/>
            <person name="Labutti K."/>
            <person name="Salamov A."/>
            <person name="Andreopoulos B."/>
            <person name="Baker S."/>
            <person name="Barry K."/>
            <person name="Bills G."/>
            <person name="Bluhm B."/>
            <person name="Cannon C."/>
            <person name="Castanera R."/>
            <person name="Culley D."/>
            <person name="Daum C."/>
            <person name="Ezra D."/>
            <person name="Gonzalez J."/>
            <person name="Henrissat B."/>
            <person name="Kuo A."/>
            <person name="Liang C."/>
            <person name="Lipzen A."/>
            <person name="Lutzoni F."/>
            <person name="Magnuson J."/>
            <person name="Mondo S."/>
            <person name="Nolan M."/>
            <person name="Ohm R."/>
            <person name="Pangilinan J."/>
            <person name="Park H.-J."/>
            <person name="Ramirez L."/>
            <person name="Alfaro M."/>
            <person name="Sun H."/>
            <person name="Tritt A."/>
            <person name="Yoshinaga Y."/>
            <person name="Zwiers L.-H."/>
            <person name="Turgeon B."/>
            <person name="Goodwin S."/>
            <person name="Spatafora J."/>
            <person name="Crous P."/>
            <person name="Grigoriev I."/>
        </authorList>
    </citation>
    <scope>NUCLEOTIDE SEQUENCE</scope>
    <source>
        <strain evidence="2">CBS 675.92</strain>
    </source>
</reference>
<evidence type="ECO:0000313" key="2">
    <source>
        <dbReference type="EMBL" id="KAF1963751.1"/>
    </source>
</evidence>
<evidence type="ECO:0000313" key="3">
    <source>
        <dbReference type="Proteomes" id="UP000800035"/>
    </source>
</evidence>
<protein>
    <submittedName>
        <fullName evidence="2">HET-domain-containing protein</fullName>
    </submittedName>
</protein>
<proteinExistence type="predicted"/>
<dbReference type="OrthoDB" id="2958217at2759"/>
<dbReference type="Pfam" id="PF06985">
    <property type="entry name" value="HET"/>
    <property type="match status" value="1"/>
</dbReference>
<dbReference type="Proteomes" id="UP000800035">
    <property type="component" value="Unassembled WGS sequence"/>
</dbReference>
<organism evidence="2 3">
    <name type="scientific">Byssothecium circinans</name>
    <dbReference type="NCBI Taxonomy" id="147558"/>
    <lineage>
        <taxon>Eukaryota</taxon>
        <taxon>Fungi</taxon>
        <taxon>Dikarya</taxon>
        <taxon>Ascomycota</taxon>
        <taxon>Pezizomycotina</taxon>
        <taxon>Dothideomycetes</taxon>
        <taxon>Pleosporomycetidae</taxon>
        <taxon>Pleosporales</taxon>
        <taxon>Massarineae</taxon>
        <taxon>Massarinaceae</taxon>
        <taxon>Byssothecium</taxon>
    </lineage>
</organism>
<keyword evidence="3" id="KW-1185">Reference proteome</keyword>
<gene>
    <name evidence="2" type="ORF">CC80DRAFT_557671</name>
</gene>
<sequence>MNLEGPTLRYATLTHRWVLHGTVKLLRENKEAFRERIDPDSLSLVFQEAIDAARRLDIRYLWIDALCIVQDDANDWQRESALMGQVYHSTSAFMLIPTIVHYNMFGNFYREQLTDRGWVLQERLLSPRSVYFSKILKWECAEMSASETYPEGNVQTYSSCNLTYASDTLPAISGLAKCFGDVLQDRYFAGIWGNDLLRGLLWSALEKAPYANEQYVGKYFIYQAAFRFEF</sequence>
<accession>A0A6A5UFQ6</accession>
<dbReference type="InterPro" id="IPR010730">
    <property type="entry name" value="HET"/>
</dbReference>
<dbReference type="EMBL" id="ML976977">
    <property type="protein sequence ID" value="KAF1963751.1"/>
    <property type="molecule type" value="Genomic_DNA"/>
</dbReference>